<name>A0A8K0V1J7_9ENTR</name>
<dbReference type="Pfam" id="PF01266">
    <property type="entry name" value="DAO"/>
    <property type="match status" value="1"/>
</dbReference>
<evidence type="ECO:0000313" key="4">
    <source>
        <dbReference type="Proteomes" id="UP000659047"/>
    </source>
</evidence>
<dbReference type="RefSeq" id="WP_238713986.1">
    <property type="nucleotide sequence ID" value="NZ_JAEPBH010000025.1"/>
</dbReference>
<gene>
    <name evidence="3" type="ORF">JJB97_10570</name>
</gene>
<dbReference type="GO" id="GO:0005737">
    <property type="term" value="C:cytoplasm"/>
    <property type="evidence" value="ECO:0007669"/>
    <property type="project" value="TreeGrafter"/>
</dbReference>
<dbReference type="InterPro" id="IPR006076">
    <property type="entry name" value="FAD-dep_OxRdtase"/>
</dbReference>
<keyword evidence="1" id="KW-0560">Oxidoreductase</keyword>
<reference evidence="3" key="1">
    <citation type="submission" date="2021-01" db="EMBL/GenBank/DDBJ databases">
        <title>Intestinitalea alba gen. nov., sp. nov., a novel genus of the family Enterobacteriaceae, isolated from the gut of the plastic-eating mealworm Tenebrio molitor L.</title>
        <authorList>
            <person name="Yang Y."/>
        </authorList>
    </citation>
    <scope>NUCLEOTIDE SEQUENCE</scope>
    <source>
        <strain evidence="3">BIT-L3</strain>
    </source>
</reference>
<comment type="caution">
    <text evidence="3">The sequence shown here is derived from an EMBL/GenBank/DDBJ whole genome shotgun (WGS) entry which is preliminary data.</text>
</comment>
<keyword evidence="4" id="KW-1185">Reference proteome</keyword>
<dbReference type="Gene3D" id="3.50.50.60">
    <property type="entry name" value="FAD/NAD(P)-binding domain"/>
    <property type="match status" value="1"/>
</dbReference>
<dbReference type="PANTHER" id="PTHR13847:SF281">
    <property type="entry name" value="FAD DEPENDENT OXIDOREDUCTASE DOMAIN-CONTAINING PROTEIN"/>
    <property type="match status" value="1"/>
</dbReference>
<dbReference type="GO" id="GO:0016491">
    <property type="term" value="F:oxidoreductase activity"/>
    <property type="evidence" value="ECO:0007669"/>
    <property type="project" value="UniProtKB-KW"/>
</dbReference>
<dbReference type="PANTHER" id="PTHR13847">
    <property type="entry name" value="SARCOSINE DEHYDROGENASE-RELATED"/>
    <property type="match status" value="1"/>
</dbReference>
<evidence type="ECO:0000313" key="3">
    <source>
        <dbReference type="EMBL" id="MBK4715764.1"/>
    </source>
</evidence>
<sequence length="441" mass="47968">MKRVSLPQNQNSVGWPLPSDSPSTCLALTGDLQADWAVIGAGYAGLAFARTLATLNPDLHIVVFDAASAPWDSSAGRNSGFVIGLPHNIGSSMAELKKAQTWRNLLQAGIEILWEQVEKHAIACDWENAGKYHCQVSEGSDAVLKTYRESLERIEEPYEELDGEALRRRLGSGFWHKGIFTPGTILVNPARLIAGLADSLPANVTLYQNTPALAIKAGDVTEIFTPQGAVKVKNVMLATNALSPELMPGRLRRQASMATFASLTQPLTVQQMMKLPREMTSWGMTPVNAIAGATVRFTSDRRFLIRQHVMPALRGVVTKEQTRQAARQHNALFNRIYPQFGGEVALVKTWSGAISVTRNGAPLWGNVARNIYTAAGCNGAGISRQTIAGELLAYYALKQDHPLIGDMLAVGRANLLPPSPLLDAAVKVSLMKERWLGRREA</sequence>
<proteinExistence type="predicted"/>
<dbReference type="InterPro" id="IPR036188">
    <property type="entry name" value="FAD/NAD-bd_sf"/>
</dbReference>
<dbReference type="EMBL" id="JAEPBH010000025">
    <property type="protein sequence ID" value="MBK4715764.1"/>
    <property type="molecule type" value="Genomic_DNA"/>
</dbReference>
<dbReference type="SUPFAM" id="SSF51905">
    <property type="entry name" value="FAD/NAD(P)-binding domain"/>
    <property type="match status" value="1"/>
</dbReference>
<feature type="domain" description="FAD dependent oxidoreductase" evidence="2">
    <location>
        <begin position="35"/>
        <end position="394"/>
    </location>
</feature>
<dbReference type="AlphaFoldDB" id="A0A8K0V1J7"/>
<organism evidence="3 4">
    <name type="scientific">Tenebrionibacter intestinalis</name>
    <dbReference type="NCBI Taxonomy" id="2799638"/>
    <lineage>
        <taxon>Bacteria</taxon>
        <taxon>Pseudomonadati</taxon>
        <taxon>Pseudomonadota</taxon>
        <taxon>Gammaproteobacteria</taxon>
        <taxon>Enterobacterales</taxon>
        <taxon>Enterobacteriaceae</taxon>
        <taxon>Tenebrionibacter/Tenebrionicola group</taxon>
        <taxon>Tenebrionibacter</taxon>
    </lineage>
</organism>
<dbReference type="Proteomes" id="UP000659047">
    <property type="component" value="Unassembled WGS sequence"/>
</dbReference>
<evidence type="ECO:0000259" key="2">
    <source>
        <dbReference type="Pfam" id="PF01266"/>
    </source>
</evidence>
<protein>
    <submittedName>
        <fullName evidence="3">FAD-binding oxidoreductase</fullName>
    </submittedName>
</protein>
<evidence type="ECO:0000256" key="1">
    <source>
        <dbReference type="ARBA" id="ARBA00023002"/>
    </source>
</evidence>
<accession>A0A8K0V1J7</accession>
<dbReference type="Gene3D" id="3.30.9.10">
    <property type="entry name" value="D-Amino Acid Oxidase, subunit A, domain 2"/>
    <property type="match status" value="1"/>
</dbReference>